<evidence type="ECO:0000313" key="1">
    <source>
        <dbReference type="EMBL" id="GAA4882692.1"/>
    </source>
</evidence>
<evidence type="ECO:0000313" key="2">
    <source>
        <dbReference type="Proteomes" id="UP001500433"/>
    </source>
</evidence>
<dbReference type="InterPro" id="IPR011004">
    <property type="entry name" value="Trimer_LpxA-like_sf"/>
</dbReference>
<keyword evidence="2" id="KW-1185">Reference proteome</keyword>
<dbReference type="Proteomes" id="UP001500433">
    <property type="component" value="Unassembled WGS sequence"/>
</dbReference>
<sequence length="209" mass="23846">MIFEIPKNDIIKEMVRQLTSFFSITSNEIDVINSLSDDVFQRCNVCFSKSKNKYYSKDGKAYFNPYHSGQYTIFLYYFSNTIFKKDKNNRRLADKVYYLNKVMNSCDLFYEVELPEIFMLDHPVGTVIGRAKFGNYFSFTQNCTIGNNNNIFPVIGEHVTLSANSMILGNSKIGNNVILGAGTCIKDHDIPDNSLVFGSSPNLIIKKRS</sequence>
<proteinExistence type="predicted"/>
<dbReference type="Pfam" id="PF00132">
    <property type="entry name" value="Hexapep"/>
    <property type="match status" value="1"/>
</dbReference>
<protein>
    <recommendedName>
        <fullName evidence="3">Transferase</fullName>
    </recommendedName>
</protein>
<comment type="caution">
    <text evidence="1">The sequence shown here is derived from an EMBL/GenBank/DDBJ whole genome shotgun (WGS) entry which is preliminary data.</text>
</comment>
<name>A0ABP9ESQ5_9FLAO</name>
<evidence type="ECO:0008006" key="3">
    <source>
        <dbReference type="Google" id="ProtNLM"/>
    </source>
</evidence>
<organism evidence="1 2">
    <name type="scientific">Flaviramulus aquimarinus</name>
    <dbReference type="NCBI Taxonomy" id="1170456"/>
    <lineage>
        <taxon>Bacteria</taxon>
        <taxon>Pseudomonadati</taxon>
        <taxon>Bacteroidota</taxon>
        <taxon>Flavobacteriia</taxon>
        <taxon>Flavobacteriales</taxon>
        <taxon>Flavobacteriaceae</taxon>
        <taxon>Flaviramulus</taxon>
    </lineage>
</organism>
<reference evidence="2" key="1">
    <citation type="journal article" date="2019" name="Int. J. Syst. Evol. Microbiol.">
        <title>The Global Catalogue of Microorganisms (GCM) 10K type strain sequencing project: providing services to taxonomists for standard genome sequencing and annotation.</title>
        <authorList>
            <consortium name="The Broad Institute Genomics Platform"/>
            <consortium name="The Broad Institute Genome Sequencing Center for Infectious Disease"/>
            <person name="Wu L."/>
            <person name="Ma J."/>
        </authorList>
    </citation>
    <scope>NUCLEOTIDE SEQUENCE [LARGE SCALE GENOMIC DNA]</scope>
    <source>
        <strain evidence="2">JCM 18274</strain>
    </source>
</reference>
<dbReference type="SUPFAM" id="SSF51161">
    <property type="entry name" value="Trimeric LpxA-like enzymes"/>
    <property type="match status" value="1"/>
</dbReference>
<gene>
    <name evidence="1" type="ORF">GCM10023311_00980</name>
</gene>
<dbReference type="InterPro" id="IPR001451">
    <property type="entry name" value="Hexapep"/>
</dbReference>
<accession>A0ABP9ESQ5</accession>
<dbReference type="EMBL" id="BAABJH010000001">
    <property type="protein sequence ID" value="GAA4882692.1"/>
    <property type="molecule type" value="Genomic_DNA"/>
</dbReference>
<dbReference type="Gene3D" id="2.160.10.10">
    <property type="entry name" value="Hexapeptide repeat proteins"/>
    <property type="match status" value="1"/>
</dbReference>
<dbReference type="PANTHER" id="PTHR42811">
    <property type="entry name" value="SERINE ACETYLTRANSFERASE"/>
    <property type="match status" value="1"/>
</dbReference>
<dbReference type="RefSeq" id="WP_345271935.1">
    <property type="nucleotide sequence ID" value="NZ_BAABJH010000001.1"/>
</dbReference>